<dbReference type="AlphaFoldDB" id="A0A2D3WDQ0"/>
<organism evidence="1 2">
    <name type="scientific">Sulfuricurvum kujiense</name>
    <dbReference type="NCBI Taxonomy" id="148813"/>
    <lineage>
        <taxon>Bacteria</taxon>
        <taxon>Pseudomonadati</taxon>
        <taxon>Campylobacterota</taxon>
        <taxon>Epsilonproteobacteria</taxon>
        <taxon>Campylobacterales</taxon>
        <taxon>Sulfurimonadaceae</taxon>
        <taxon>Sulfuricurvum</taxon>
    </lineage>
</organism>
<proteinExistence type="predicted"/>
<protein>
    <submittedName>
        <fullName evidence="1">Uncharacterized protein</fullName>
    </submittedName>
</protein>
<evidence type="ECO:0000313" key="1">
    <source>
        <dbReference type="EMBL" id="DAB39431.1"/>
    </source>
</evidence>
<sequence length="83" mass="9404">MLLCQNCEKLVLLDTVNNAAIFTSTNLVKNVKEIYLQVMYSVPMKDIQAILQVFTGLVKDSGFLNQSDMIIQCMQISRLVYQA</sequence>
<gene>
    <name evidence="1" type="ORF">CFH83_00890</name>
</gene>
<dbReference type="Proteomes" id="UP000228859">
    <property type="component" value="Unassembled WGS sequence"/>
</dbReference>
<accession>A0A2D3WDQ0</accession>
<name>A0A2D3WDQ0_9BACT</name>
<dbReference type="EMBL" id="DLUI01000012">
    <property type="protein sequence ID" value="DAB39431.1"/>
    <property type="molecule type" value="Genomic_DNA"/>
</dbReference>
<comment type="caution">
    <text evidence="1">The sequence shown here is derived from an EMBL/GenBank/DDBJ whole genome shotgun (WGS) entry which is preliminary data.</text>
</comment>
<evidence type="ECO:0000313" key="2">
    <source>
        <dbReference type="Proteomes" id="UP000228859"/>
    </source>
</evidence>
<reference evidence="1 2" key="1">
    <citation type="journal article" date="2017" name="Front. Microbiol.">
        <title>Comparative Genomic Analysis of the Class Epsilonproteobacteria and Proposed Reclassification to Epsilonbacteraeota (phyl. nov.).</title>
        <authorList>
            <person name="Waite D.W."/>
            <person name="Vanwonterghem I."/>
            <person name="Rinke C."/>
            <person name="Parks D.H."/>
            <person name="Zhang Y."/>
            <person name="Takai K."/>
            <person name="Sievert S.M."/>
            <person name="Simon J."/>
            <person name="Campbell B.J."/>
            <person name="Hanson T.E."/>
            <person name="Woyke T."/>
            <person name="Klotz M.G."/>
            <person name="Hugenholtz P."/>
        </authorList>
    </citation>
    <scope>NUCLEOTIDE SEQUENCE [LARGE SCALE GENOMIC DNA]</scope>
    <source>
        <strain evidence="1">UBA12443</strain>
    </source>
</reference>